<comment type="caution">
    <text evidence="1">The sequence shown here is derived from an EMBL/GenBank/DDBJ whole genome shotgun (WGS) entry which is preliminary data.</text>
</comment>
<evidence type="ECO:0000313" key="1">
    <source>
        <dbReference type="EMBL" id="OMJ27915.1"/>
    </source>
</evidence>
<accession>A0A1R1YM68</accession>
<keyword evidence="2" id="KW-1185">Reference proteome</keyword>
<sequence length="129" mass="14224">MSALLAEVAAAVAQKGLVNLHKGLQLPRKPTQLVESDFKPLMDQEELITSLQKNQQLKDSESCAFAGANRALSKRIRTKATLLWRKELMLQIPLNPFQIKKLAISGKIFAGEAEAAERGLNRDPECPTS</sequence>
<organism evidence="1 2">
    <name type="scientific">Smittium culicis</name>
    <dbReference type="NCBI Taxonomy" id="133412"/>
    <lineage>
        <taxon>Eukaryota</taxon>
        <taxon>Fungi</taxon>
        <taxon>Fungi incertae sedis</taxon>
        <taxon>Zoopagomycota</taxon>
        <taxon>Kickxellomycotina</taxon>
        <taxon>Harpellomycetes</taxon>
        <taxon>Harpellales</taxon>
        <taxon>Legeriomycetaceae</taxon>
        <taxon>Smittium</taxon>
    </lineage>
</organism>
<dbReference type="AlphaFoldDB" id="A0A1R1YM68"/>
<dbReference type="EMBL" id="LSSM01000772">
    <property type="protein sequence ID" value="OMJ27915.1"/>
    <property type="molecule type" value="Genomic_DNA"/>
</dbReference>
<dbReference type="Proteomes" id="UP000187429">
    <property type="component" value="Unassembled WGS sequence"/>
</dbReference>
<evidence type="ECO:0000313" key="2">
    <source>
        <dbReference type="Proteomes" id="UP000187429"/>
    </source>
</evidence>
<protein>
    <submittedName>
        <fullName evidence="1">Uncharacterized protein</fullName>
    </submittedName>
</protein>
<proteinExistence type="predicted"/>
<gene>
    <name evidence="1" type="ORF">AYI69_g2628</name>
</gene>
<name>A0A1R1YM68_9FUNG</name>
<reference evidence="2" key="1">
    <citation type="submission" date="2017-01" db="EMBL/GenBank/DDBJ databases">
        <authorList>
            <person name="Wang Y."/>
            <person name="White M."/>
            <person name="Kvist S."/>
            <person name="Moncalvo J.-M."/>
        </authorList>
    </citation>
    <scope>NUCLEOTIDE SEQUENCE [LARGE SCALE GENOMIC DNA]</scope>
    <source>
        <strain evidence="2">ID-206-W2</strain>
    </source>
</reference>